<dbReference type="PANTHER" id="PTHR36700:SF1">
    <property type="entry name" value="CRISPR SYSTEM CMR SUBUNIT CMR4"/>
    <property type="match status" value="1"/>
</dbReference>
<gene>
    <name evidence="3" type="ordered locus">Fleli_3412</name>
</gene>
<evidence type="ECO:0000259" key="2">
    <source>
        <dbReference type="Pfam" id="PF03787"/>
    </source>
</evidence>
<dbReference type="KEGG" id="fli:Fleli_3412"/>
<feature type="domain" description="CRISPR type III-associated protein" evidence="2">
    <location>
        <begin position="12"/>
        <end position="331"/>
    </location>
</feature>
<name>I4AP48_BERLS</name>
<protein>
    <submittedName>
        <fullName evidence="3">CRISPR-associated protein, Cmr4 family</fullName>
    </submittedName>
</protein>
<dbReference type="NCBIfam" id="TIGR02580">
    <property type="entry name" value="cas_RAMP_Cmr4"/>
    <property type="match status" value="1"/>
</dbReference>
<organism evidence="3 4">
    <name type="scientific">Bernardetia litoralis (strain ATCC 23117 / DSM 6794 / NBRC 15988 / NCIMB 1366 / Fx l1 / Sio-4)</name>
    <name type="common">Flexibacter litoralis</name>
    <dbReference type="NCBI Taxonomy" id="880071"/>
    <lineage>
        <taxon>Bacteria</taxon>
        <taxon>Pseudomonadati</taxon>
        <taxon>Bacteroidota</taxon>
        <taxon>Cytophagia</taxon>
        <taxon>Cytophagales</taxon>
        <taxon>Bernardetiaceae</taxon>
        <taxon>Bernardetia</taxon>
    </lineage>
</organism>
<dbReference type="AlphaFoldDB" id="I4AP48"/>
<accession>I4AP48</accession>
<dbReference type="Proteomes" id="UP000006054">
    <property type="component" value="Chromosome"/>
</dbReference>
<dbReference type="HOGENOM" id="CLU_047795_0_0_10"/>
<dbReference type="Pfam" id="PF03787">
    <property type="entry name" value="RAMPs"/>
    <property type="match status" value="1"/>
</dbReference>
<dbReference type="GO" id="GO:0051607">
    <property type="term" value="P:defense response to virus"/>
    <property type="evidence" value="ECO:0007669"/>
    <property type="project" value="UniProtKB-KW"/>
</dbReference>
<evidence type="ECO:0000256" key="1">
    <source>
        <dbReference type="ARBA" id="ARBA00023118"/>
    </source>
</evidence>
<sequence length="347" mass="39138">MYQKANPLFLICETQLHAGSGDDLGIVDLPIQRERHTSFPKIEASSFKGAVREALENPKKNLILLQNDQNNFDETKYEEYQTKIHRIFGYDEKSDKGTKAFKGENKLNPDFAGCISFSDARLLLFPVKSMKGVFAWITCPRVLQQFEKDMKLTEGNENFEITNIPDQIEDGEAYLIGNSTNTKIGTSNIVLEEYAFEIKNPPLGTIGDKSLGEWISVNLFNEQPLWKEKVKKDILVLSNNDFKDFVNLSTEVITRTKIDNYTGTVATGQLFTEEYLPSESILYTLVLTAPELTKATSKLSVEEVESFFETSINSQEIIQVGGNSTLGKGLIRTKFLTQTKKGELNEQ</sequence>
<reference evidence="4" key="1">
    <citation type="submission" date="2012-06" db="EMBL/GenBank/DDBJ databases">
        <title>The complete genome of Flexibacter litoralis DSM 6794.</title>
        <authorList>
            <person name="Lucas S."/>
            <person name="Copeland A."/>
            <person name="Lapidus A."/>
            <person name="Glavina del Rio T."/>
            <person name="Dalin E."/>
            <person name="Tice H."/>
            <person name="Bruce D."/>
            <person name="Goodwin L."/>
            <person name="Pitluck S."/>
            <person name="Peters L."/>
            <person name="Ovchinnikova G."/>
            <person name="Lu M."/>
            <person name="Kyrpides N."/>
            <person name="Mavromatis K."/>
            <person name="Ivanova N."/>
            <person name="Brettin T."/>
            <person name="Detter J.C."/>
            <person name="Han C."/>
            <person name="Larimer F."/>
            <person name="Land M."/>
            <person name="Hauser L."/>
            <person name="Markowitz V."/>
            <person name="Cheng J.-F."/>
            <person name="Hugenholtz P."/>
            <person name="Woyke T."/>
            <person name="Wu D."/>
            <person name="Spring S."/>
            <person name="Lang E."/>
            <person name="Kopitz M."/>
            <person name="Brambilla E."/>
            <person name="Klenk H.-P."/>
            <person name="Eisen J.A."/>
        </authorList>
    </citation>
    <scope>NUCLEOTIDE SEQUENCE [LARGE SCALE GENOMIC DNA]</scope>
    <source>
        <strain evidence="4">ATCC 23117 / DSM 6794 / NBRC 15988 / NCIMB 1366 / Sio-4</strain>
    </source>
</reference>
<evidence type="ECO:0000313" key="3">
    <source>
        <dbReference type="EMBL" id="AFM05733.1"/>
    </source>
</evidence>
<dbReference type="PATRIC" id="fig|880071.3.peg.3416"/>
<proteinExistence type="predicted"/>
<dbReference type="RefSeq" id="WP_014799159.1">
    <property type="nucleotide sequence ID" value="NC_018018.1"/>
</dbReference>
<keyword evidence="1" id="KW-0051">Antiviral defense</keyword>
<dbReference type="OrthoDB" id="9789361at2"/>
<dbReference type="InterPro" id="IPR013410">
    <property type="entry name" value="CRISPR-assoc_RAMP_Cmr4"/>
</dbReference>
<dbReference type="PANTHER" id="PTHR36700">
    <property type="entry name" value="CRISPR SYSTEM CMR SUBUNIT CMR4"/>
    <property type="match status" value="1"/>
</dbReference>
<keyword evidence="4" id="KW-1185">Reference proteome</keyword>
<evidence type="ECO:0000313" key="4">
    <source>
        <dbReference type="Proteomes" id="UP000006054"/>
    </source>
</evidence>
<dbReference type="eggNOG" id="COG1336">
    <property type="taxonomic scope" value="Bacteria"/>
</dbReference>
<dbReference type="InterPro" id="IPR005537">
    <property type="entry name" value="RAMP_III_fam"/>
</dbReference>
<dbReference type="EMBL" id="CP003345">
    <property type="protein sequence ID" value="AFM05733.1"/>
    <property type="molecule type" value="Genomic_DNA"/>
</dbReference>
<dbReference type="STRING" id="880071.Fleli_3412"/>